<evidence type="ECO:0000259" key="2">
    <source>
        <dbReference type="SMART" id="SM00849"/>
    </source>
</evidence>
<dbReference type="InterPro" id="IPR001279">
    <property type="entry name" value="Metallo-B-lactamas"/>
</dbReference>
<dbReference type="InterPro" id="IPR050855">
    <property type="entry name" value="NDM-1-like"/>
</dbReference>
<dbReference type="RefSeq" id="WP_341673732.1">
    <property type="nucleotide sequence ID" value="NZ_JBBYHV010000002.1"/>
</dbReference>
<dbReference type="Proteomes" id="UP001497045">
    <property type="component" value="Unassembled WGS sequence"/>
</dbReference>
<dbReference type="PANTHER" id="PTHR42951:SF4">
    <property type="entry name" value="ACYL-COENZYME A THIOESTERASE MBLAC2"/>
    <property type="match status" value="1"/>
</dbReference>
<dbReference type="SMART" id="SM00849">
    <property type="entry name" value="Lactamase_B"/>
    <property type="match status" value="1"/>
</dbReference>
<sequence length="328" mass="36720">MGNWAFTQGIHDLGKGLYGYVQPDGTWGWSNAGLIISDGESMLVDTLVSLPLTRTMLEDFKRRVPGAEHIDTVVNTHANPDHFFGNQLLSDARIIGTETAARDMSRFDPASLANLREHHAEMGEGGEFLYETMGRRFDFEGIVVTPPNQTFQKSLALDIGGKRVELTDLGPAHTASDTIVHIPEDRVVFTGDLLFNEGHPIMWSGPVENWIAACDHILALDVDVVVPGHGPITDKQSVRNLRSYFTYVRERARELFEAGVDFEEAALKINLDEFRGWSDPERIVANVYSLYRQWGAEFPRAQRGALFGAMKRYQVAMASHEEHCGHEH</sequence>
<name>A0ABU9IG28_9SPHN</name>
<dbReference type="Gene3D" id="3.60.15.10">
    <property type="entry name" value="Ribonuclease Z/Hydroxyacylglutathione hydrolase-like"/>
    <property type="match status" value="1"/>
</dbReference>
<proteinExistence type="inferred from homology"/>
<evidence type="ECO:0000313" key="3">
    <source>
        <dbReference type="EMBL" id="MEL1251171.1"/>
    </source>
</evidence>
<comment type="caution">
    <text evidence="3">The sequence shown here is derived from an EMBL/GenBank/DDBJ whole genome shotgun (WGS) entry which is preliminary data.</text>
</comment>
<dbReference type="CDD" id="cd16282">
    <property type="entry name" value="metallo-hydrolase-like_MBL-fold"/>
    <property type="match status" value="1"/>
</dbReference>
<evidence type="ECO:0000256" key="1">
    <source>
        <dbReference type="ARBA" id="ARBA00005250"/>
    </source>
</evidence>
<keyword evidence="4" id="KW-1185">Reference proteome</keyword>
<comment type="similarity">
    <text evidence="1">Belongs to the metallo-beta-lactamase superfamily. Class-B beta-lactamase family.</text>
</comment>
<dbReference type="InterPro" id="IPR036866">
    <property type="entry name" value="RibonucZ/Hydroxyglut_hydro"/>
</dbReference>
<organism evidence="3 4">
    <name type="scientific">Aurantiacibacter gilvus</name>
    <dbReference type="NCBI Taxonomy" id="3139141"/>
    <lineage>
        <taxon>Bacteria</taxon>
        <taxon>Pseudomonadati</taxon>
        <taxon>Pseudomonadota</taxon>
        <taxon>Alphaproteobacteria</taxon>
        <taxon>Sphingomonadales</taxon>
        <taxon>Erythrobacteraceae</taxon>
        <taxon>Aurantiacibacter</taxon>
    </lineage>
</organism>
<evidence type="ECO:0000313" key="4">
    <source>
        <dbReference type="Proteomes" id="UP001497045"/>
    </source>
</evidence>
<dbReference type="SUPFAM" id="SSF56281">
    <property type="entry name" value="Metallo-hydrolase/oxidoreductase"/>
    <property type="match status" value="1"/>
</dbReference>
<dbReference type="EMBL" id="JBBYHV010000002">
    <property type="protein sequence ID" value="MEL1251171.1"/>
    <property type="molecule type" value="Genomic_DNA"/>
</dbReference>
<dbReference type="Pfam" id="PF00753">
    <property type="entry name" value="Lactamase_B"/>
    <property type="match status" value="1"/>
</dbReference>
<gene>
    <name evidence="3" type="ORF">AAEO60_10860</name>
</gene>
<feature type="domain" description="Metallo-beta-lactamase" evidence="2">
    <location>
        <begin position="29"/>
        <end position="229"/>
    </location>
</feature>
<accession>A0ABU9IG28</accession>
<reference evidence="3 4" key="1">
    <citation type="submission" date="2024-04" db="EMBL/GenBank/DDBJ databases">
        <title>Aurantiacibacter sp. DGU6 16S ribosomal RNA gene Genome sequencing and assembly.</title>
        <authorList>
            <person name="Park S."/>
        </authorList>
    </citation>
    <scope>NUCLEOTIDE SEQUENCE [LARGE SCALE GENOMIC DNA]</scope>
    <source>
        <strain evidence="3 4">DGU6</strain>
    </source>
</reference>
<protein>
    <submittedName>
        <fullName evidence="3">MBL fold metallo-hydrolase</fullName>
    </submittedName>
</protein>
<dbReference type="PANTHER" id="PTHR42951">
    <property type="entry name" value="METALLO-BETA-LACTAMASE DOMAIN-CONTAINING"/>
    <property type="match status" value="1"/>
</dbReference>